<proteinExistence type="predicted"/>
<gene>
    <name evidence="2" type="ORF">P8935_03740</name>
</gene>
<feature type="chain" id="PRO_5043391861" evidence="1">
    <location>
        <begin position="28"/>
        <end position="210"/>
    </location>
</feature>
<organism evidence="2">
    <name type="scientific">Telmatobacter sp. DSM 110680</name>
    <dbReference type="NCBI Taxonomy" id="3036704"/>
    <lineage>
        <taxon>Bacteria</taxon>
        <taxon>Pseudomonadati</taxon>
        <taxon>Acidobacteriota</taxon>
        <taxon>Terriglobia</taxon>
        <taxon>Terriglobales</taxon>
        <taxon>Acidobacteriaceae</taxon>
        <taxon>Telmatobacter</taxon>
    </lineage>
</organism>
<sequence length="210" mass="22459">MKSRNCSLMSAMVVLVLACAMVPGALAQCGLNKKYVKPAAWHPQIGTAHFMHAALFNDDDDNSPSIVGMWHVIFTAHTVNGNPIPSNAYPMIDNAFVVVHSDKTEIMESARPPQDGNFCLGVWEKTGPRSYFINHLPWLGNDTANAPSGIGNPTGGAQITEHLTLNEEGDKYAGSFTLVAYNLDGTKAVTFTGVIAATRITTSTSLPGLL</sequence>
<reference evidence="2" key="1">
    <citation type="submission" date="2023-03" db="EMBL/GenBank/DDBJ databases">
        <title>Edaphobacter sp.</title>
        <authorList>
            <person name="Huber K.J."/>
            <person name="Papendorf J."/>
            <person name="Pilke C."/>
            <person name="Bunk B."/>
            <person name="Sproeer C."/>
            <person name="Pester M."/>
        </authorList>
    </citation>
    <scope>NUCLEOTIDE SEQUENCE</scope>
    <source>
        <strain evidence="2">DSM 110680</strain>
    </source>
</reference>
<evidence type="ECO:0000256" key="1">
    <source>
        <dbReference type="SAM" id="SignalP"/>
    </source>
</evidence>
<feature type="signal peptide" evidence="1">
    <location>
        <begin position="1"/>
        <end position="27"/>
    </location>
</feature>
<protein>
    <submittedName>
        <fullName evidence="2">Uncharacterized protein</fullName>
    </submittedName>
</protein>
<name>A0AAU7DN03_9BACT</name>
<dbReference type="RefSeq" id="WP_348263677.1">
    <property type="nucleotide sequence ID" value="NZ_CP121196.1"/>
</dbReference>
<keyword evidence="1" id="KW-0732">Signal</keyword>
<accession>A0AAU7DN03</accession>
<evidence type="ECO:0000313" key="2">
    <source>
        <dbReference type="EMBL" id="XBH18452.1"/>
    </source>
</evidence>
<dbReference type="AlphaFoldDB" id="A0AAU7DN03"/>
<dbReference type="PROSITE" id="PS51257">
    <property type="entry name" value="PROKAR_LIPOPROTEIN"/>
    <property type="match status" value="1"/>
</dbReference>
<dbReference type="EMBL" id="CP121196">
    <property type="protein sequence ID" value="XBH18452.1"/>
    <property type="molecule type" value="Genomic_DNA"/>
</dbReference>